<proteinExistence type="predicted"/>
<dbReference type="OrthoDB" id="204273at2759"/>
<protein>
    <submittedName>
        <fullName evidence="1">Uncharacterized protein</fullName>
    </submittedName>
</protein>
<name>A0A836CEG7_9STRA</name>
<dbReference type="InterPro" id="IPR043136">
    <property type="entry name" value="B30.2/SPRY_sf"/>
</dbReference>
<dbReference type="EMBL" id="JAFCMP010000257">
    <property type="protein sequence ID" value="KAG5182183.1"/>
    <property type="molecule type" value="Genomic_DNA"/>
</dbReference>
<dbReference type="Gene3D" id="2.60.120.920">
    <property type="match status" value="1"/>
</dbReference>
<gene>
    <name evidence="1" type="ORF">JKP88DRAFT_186372</name>
</gene>
<accession>A0A836CEG7</accession>
<organism evidence="1 2">
    <name type="scientific">Tribonema minus</name>
    <dbReference type="NCBI Taxonomy" id="303371"/>
    <lineage>
        <taxon>Eukaryota</taxon>
        <taxon>Sar</taxon>
        <taxon>Stramenopiles</taxon>
        <taxon>Ochrophyta</taxon>
        <taxon>PX clade</taxon>
        <taxon>Xanthophyceae</taxon>
        <taxon>Tribonematales</taxon>
        <taxon>Tribonemataceae</taxon>
        <taxon>Tribonema</taxon>
    </lineage>
</organism>
<dbReference type="Proteomes" id="UP000664859">
    <property type="component" value="Unassembled WGS sequence"/>
</dbReference>
<reference evidence="1" key="1">
    <citation type="submission" date="2021-02" db="EMBL/GenBank/DDBJ databases">
        <title>First Annotated Genome of the Yellow-green Alga Tribonema minus.</title>
        <authorList>
            <person name="Mahan K.M."/>
        </authorList>
    </citation>
    <scope>NUCLEOTIDE SEQUENCE</scope>
    <source>
        <strain evidence="1">UTEX B ZZ1240</strain>
    </source>
</reference>
<dbReference type="AlphaFoldDB" id="A0A836CEG7"/>
<comment type="caution">
    <text evidence="1">The sequence shown here is derived from an EMBL/GenBank/DDBJ whole genome shotgun (WGS) entry which is preliminary data.</text>
</comment>
<sequence>MMHYDVPLHPFQATVAVDPHSISPLTGHGVDELGALSTGGMALYMCTPQSFPPTPVSRACVMSRSTQFSDDVLFLARDHLRLDEQCRSRHSDETSRLTAEFLRSQARLAVLNGHAAADGISLTCGHHCAAKTGTAQLYSSVRAMVPVLRNRYVFCQFSVAAQEAIVPSLSIGLSTPEMPLNTLVGTWSHSIGLSSSGQILLSSRWYSCVPGRGTFGVGSTIGVLVFLDGSKVIPSWDGEMVTAYITYSVDGQPVRTTQRPQALLAAAQAAASAAAAAEPYAMALPLPRDRDLFPTLTLHSPLTQVFCRFCAADMVHATRAQIGAPPGVVVYALDGSVVLDRDQA</sequence>
<evidence type="ECO:0000313" key="1">
    <source>
        <dbReference type="EMBL" id="KAG5182183.1"/>
    </source>
</evidence>
<evidence type="ECO:0000313" key="2">
    <source>
        <dbReference type="Proteomes" id="UP000664859"/>
    </source>
</evidence>
<keyword evidence="2" id="KW-1185">Reference proteome</keyword>